<comment type="caution">
    <text evidence="1">The sequence shown here is derived from an EMBL/GenBank/DDBJ whole genome shotgun (WGS) entry which is preliminary data.</text>
</comment>
<organism evidence="1 2">
    <name type="scientific">Patiriisocius hiemis</name>
    <dbReference type="NCBI Taxonomy" id="3075604"/>
    <lineage>
        <taxon>Bacteria</taxon>
        <taxon>Pseudomonadati</taxon>
        <taxon>Bacteroidota</taxon>
        <taxon>Flavobacteriia</taxon>
        <taxon>Flavobacteriales</taxon>
        <taxon>Flavobacteriaceae</taxon>
        <taxon>Patiriisocius</taxon>
    </lineage>
</organism>
<dbReference type="Proteomes" id="UP001254488">
    <property type="component" value="Unassembled WGS sequence"/>
</dbReference>
<evidence type="ECO:0000313" key="1">
    <source>
        <dbReference type="EMBL" id="MDT0555707.1"/>
    </source>
</evidence>
<dbReference type="EMBL" id="JAVRHZ010000002">
    <property type="protein sequence ID" value="MDT0555707.1"/>
    <property type="molecule type" value="Genomic_DNA"/>
</dbReference>
<sequence length="131" mass="15154">MKKDITFHVAEDVYIVAMKEWDKDFLSQNWNIYFVNTKKSSLETVLVVSRGNSSTLKTSTLRHNLGNVESNTMKKIEFIANDVLSFTNEYLVTFFLDGKLYDKQFTFTPHSISEENLVEFKSLNVEVIVAK</sequence>
<dbReference type="RefSeq" id="WP_311332656.1">
    <property type="nucleotide sequence ID" value="NZ_JAVRHZ010000002.1"/>
</dbReference>
<name>A0ABU2YD66_9FLAO</name>
<keyword evidence="2" id="KW-1185">Reference proteome</keyword>
<protein>
    <recommendedName>
        <fullName evidence="3">Phenylalanyl-tRNA synthetase subunit alpha</fullName>
    </recommendedName>
</protein>
<accession>A0ABU2YD66</accession>
<evidence type="ECO:0008006" key="3">
    <source>
        <dbReference type="Google" id="ProtNLM"/>
    </source>
</evidence>
<reference evidence="1 2" key="1">
    <citation type="submission" date="2023-09" db="EMBL/GenBank/DDBJ databases">
        <authorList>
            <person name="Rey-Velasco X."/>
        </authorList>
    </citation>
    <scope>NUCLEOTIDE SEQUENCE [LARGE SCALE GENOMIC DNA]</scope>
    <source>
        <strain evidence="1 2">W242</strain>
    </source>
</reference>
<gene>
    <name evidence="1" type="ORF">RM538_06805</name>
</gene>
<evidence type="ECO:0000313" key="2">
    <source>
        <dbReference type="Proteomes" id="UP001254488"/>
    </source>
</evidence>
<proteinExistence type="predicted"/>